<keyword evidence="8" id="KW-1185">Reference proteome</keyword>
<evidence type="ECO:0008006" key="9">
    <source>
        <dbReference type="Google" id="ProtNLM"/>
    </source>
</evidence>
<accession>A0A6V8KPP3</accession>
<keyword evidence="4" id="KW-0732">Signal</keyword>
<dbReference type="GO" id="GO:0055052">
    <property type="term" value="C:ATP-binding cassette (ABC) transporter complex, substrate-binding subunit-containing"/>
    <property type="evidence" value="ECO:0007669"/>
    <property type="project" value="TreeGrafter"/>
</dbReference>
<dbReference type="GO" id="GO:0015144">
    <property type="term" value="F:carbohydrate transmembrane transporter activity"/>
    <property type="evidence" value="ECO:0007669"/>
    <property type="project" value="InterPro"/>
</dbReference>
<name>A0A6V8KPP3_9ACTN</name>
<evidence type="ECO:0000256" key="6">
    <source>
        <dbReference type="SAM" id="Phobius"/>
    </source>
</evidence>
<protein>
    <recommendedName>
        <fullName evidence="9">Extracellular solute-binding protein</fullName>
    </recommendedName>
</protein>
<feature type="transmembrane region" description="Helical" evidence="6">
    <location>
        <begin position="12"/>
        <end position="33"/>
    </location>
</feature>
<dbReference type="InterPro" id="IPR006060">
    <property type="entry name" value="Maltose/Cyclodextrin-bd"/>
</dbReference>
<sequence length="631" mass="68864">MTLAADWGDVPTWLSSIATILALLFAALAALGAQRVYRIESERDRVAADARRQQEAFQRRTQAALVSAWWGWDRDRWGAFVRNASETPVYQVSLTVLDVHDPNVGERVDLPIVPPSADPAFHPSELGTGLIADGARAVDYRVEVTFTDSAGVRWIRDQLGRLSELRPEVLIWADQRRADALRRFAADFLATHGVRLRFRTEQLERLHALLVDGGDGDEVPDVVVGPHDWVGDLAARGLIEPLVMSHRRREAFLPEAIEAMTWNGELYGVPYALDTAVLLRNTDLAPEQPATFEELLASGQALRAAGRADEALVVQVGAEGDPYYMYPLLLAAGGWLFGRDAAGRPDPTRLGVTAPETVAAFARIRGLGARGAGVLRREIDKDRATALFEAGRTPYLICASRVVTDARRAGLSFAVGPVPAYEGHAAVRPFTSVHGFFLTKRGRNKTIAQDLAAHYLTRTDVAQALYDLQPRPPALRSALDEVVARDAVMAAFYAECRSGDPMPSRPEMRQVWTALARAEVDLVEGAEVEPVVRRLAQSLQDALPAARLPAPRGPDNPPLISDRVPGRAAPHAHQLPDQPGIGGQGTTVTGQRPDLTRRMAREPANRWPARIEAPTMTPSAFTSVATRTSSE</sequence>
<dbReference type="PANTHER" id="PTHR30061:SF50">
    <property type="entry name" value="MALTOSE_MALTODEXTRIN-BINDING PERIPLASMIC PROTEIN"/>
    <property type="match status" value="1"/>
</dbReference>
<evidence type="ECO:0000256" key="1">
    <source>
        <dbReference type="ARBA" id="ARBA00008520"/>
    </source>
</evidence>
<dbReference type="AlphaFoldDB" id="A0A6V8KPP3"/>
<proteinExistence type="inferred from homology"/>
<feature type="compositionally biased region" description="Polar residues" evidence="5">
    <location>
        <begin position="616"/>
        <end position="631"/>
    </location>
</feature>
<dbReference type="InterPro" id="IPR006059">
    <property type="entry name" value="SBP"/>
</dbReference>
<dbReference type="Proteomes" id="UP000482800">
    <property type="component" value="Unassembled WGS sequence"/>
</dbReference>
<evidence type="ECO:0000256" key="5">
    <source>
        <dbReference type="SAM" id="MobiDB-lite"/>
    </source>
</evidence>
<evidence type="ECO:0000256" key="2">
    <source>
        <dbReference type="ARBA" id="ARBA00022448"/>
    </source>
</evidence>
<organism evidence="7 8">
    <name type="scientific">Phytohabitans houttuyneae</name>
    <dbReference type="NCBI Taxonomy" id="1076126"/>
    <lineage>
        <taxon>Bacteria</taxon>
        <taxon>Bacillati</taxon>
        <taxon>Actinomycetota</taxon>
        <taxon>Actinomycetes</taxon>
        <taxon>Micromonosporales</taxon>
        <taxon>Micromonosporaceae</taxon>
    </lineage>
</organism>
<feature type="region of interest" description="Disordered" evidence="5">
    <location>
        <begin position="546"/>
        <end position="631"/>
    </location>
</feature>
<evidence type="ECO:0000256" key="3">
    <source>
        <dbReference type="ARBA" id="ARBA00022597"/>
    </source>
</evidence>
<dbReference type="Pfam" id="PF13416">
    <property type="entry name" value="SBP_bac_8"/>
    <property type="match status" value="1"/>
</dbReference>
<keyword evidence="6" id="KW-0472">Membrane</keyword>
<dbReference type="PANTHER" id="PTHR30061">
    <property type="entry name" value="MALTOSE-BINDING PERIPLASMIC PROTEIN"/>
    <property type="match status" value="1"/>
</dbReference>
<reference evidence="7 8" key="2">
    <citation type="submission" date="2020-03" db="EMBL/GenBank/DDBJ databases">
        <authorList>
            <person name="Ichikawa N."/>
            <person name="Kimura A."/>
            <person name="Kitahashi Y."/>
            <person name="Uohara A."/>
        </authorList>
    </citation>
    <scope>NUCLEOTIDE SEQUENCE [LARGE SCALE GENOMIC DNA]</scope>
    <source>
        <strain evidence="7 8">NBRC 108639</strain>
    </source>
</reference>
<dbReference type="GO" id="GO:0015768">
    <property type="term" value="P:maltose transport"/>
    <property type="evidence" value="ECO:0007669"/>
    <property type="project" value="TreeGrafter"/>
</dbReference>
<dbReference type="GO" id="GO:1901982">
    <property type="term" value="F:maltose binding"/>
    <property type="evidence" value="ECO:0007669"/>
    <property type="project" value="TreeGrafter"/>
</dbReference>
<comment type="caution">
    <text evidence="7">The sequence shown here is derived from an EMBL/GenBank/DDBJ whole genome shotgun (WGS) entry which is preliminary data.</text>
</comment>
<dbReference type="Gene3D" id="3.40.190.10">
    <property type="entry name" value="Periplasmic binding protein-like II"/>
    <property type="match status" value="2"/>
</dbReference>
<evidence type="ECO:0000256" key="4">
    <source>
        <dbReference type="ARBA" id="ARBA00022729"/>
    </source>
</evidence>
<gene>
    <name evidence="7" type="ORF">Phou_087580</name>
</gene>
<dbReference type="GO" id="GO:0042956">
    <property type="term" value="P:maltodextrin transmembrane transport"/>
    <property type="evidence" value="ECO:0007669"/>
    <property type="project" value="TreeGrafter"/>
</dbReference>
<keyword evidence="2" id="KW-0813">Transport</keyword>
<comment type="similarity">
    <text evidence="1">Belongs to the bacterial solute-binding protein 1 family.</text>
</comment>
<reference evidence="7 8" key="1">
    <citation type="submission" date="2020-03" db="EMBL/GenBank/DDBJ databases">
        <title>Whole genome shotgun sequence of Phytohabitans houttuyneae NBRC 108639.</title>
        <authorList>
            <person name="Komaki H."/>
            <person name="Tamura T."/>
        </authorList>
    </citation>
    <scope>NUCLEOTIDE SEQUENCE [LARGE SCALE GENOMIC DNA]</scope>
    <source>
        <strain evidence="7 8">NBRC 108639</strain>
    </source>
</reference>
<dbReference type="PRINTS" id="PR00181">
    <property type="entry name" value="MALTOSEBP"/>
</dbReference>
<dbReference type="EMBL" id="BLPF01000003">
    <property type="protein sequence ID" value="GFJ84578.1"/>
    <property type="molecule type" value="Genomic_DNA"/>
</dbReference>
<feature type="compositionally biased region" description="Basic and acidic residues" evidence="5">
    <location>
        <begin position="594"/>
        <end position="604"/>
    </location>
</feature>
<dbReference type="SUPFAM" id="SSF53850">
    <property type="entry name" value="Periplasmic binding protein-like II"/>
    <property type="match status" value="1"/>
</dbReference>
<keyword evidence="6" id="KW-0812">Transmembrane</keyword>
<keyword evidence="3" id="KW-0762">Sugar transport</keyword>
<keyword evidence="6" id="KW-1133">Transmembrane helix</keyword>
<evidence type="ECO:0000313" key="7">
    <source>
        <dbReference type="EMBL" id="GFJ84578.1"/>
    </source>
</evidence>
<evidence type="ECO:0000313" key="8">
    <source>
        <dbReference type="Proteomes" id="UP000482800"/>
    </source>
</evidence>